<evidence type="ECO:0000313" key="2">
    <source>
        <dbReference type="Proteomes" id="UP000805193"/>
    </source>
</evidence>
<name>A0AC60PUD6_IXOPE</name>
<reference evidence="1 2" key="1">
    <citation type="journal article" date="2020" name="Cell">
        <title>Large-Scale Comparative Analyses of Tick Genomes Elucidate Their Genetic Diversity and Vector Capacities.</title>
        <authorList>
            <consortium name="Tick Genome and Microbiome Consortium (TIGMIC)"/>
            <person name="Jia N."/>
            <person name="Wang J."/>
            <person name="Shi W."/>
            <person name="Du L."/>
            <person name="Sun Y."/>
            <person name="Zhan W."/>
            <person name="Jiang J.F."/>
            <person name="Wang Q."/>
            <person name="Zhang B."/>
            <person name="Ji P."/>
            <person name="Bell-Sakyi L."/>
            <person name="Cui X.M."/>
            <person name="Yuan T.T."/>
            <person name="Jiang B.G."/>
            <person name="Yang W.F."/>
            <person name="Lam T.T."/>
            <person name="Chang Q.C."/>
            <person name="Ding S.J."/>
            <person name="Wang X.J."/>
            <person name="Zhu J.G."/>
            <person name="Ruan X.D."/>
            <person name="Zhao L."/>
            <person name="Wei J.T."/>
            <person name="Ye R.Z."/>
            <person name="Que T.C."/>
            <person name="Du C.H."/>
            <person name="Zhou Y.H."/>
            <person name="Cheng J.X."/>
            <person name="Dai P.F."/>
            <person name="Guo W.B."/>
            <person name="Han X.H."/>
            <person name="Huang E.J."/>
            <person name="Li L.F."/>
            <person name="Wei W."/>
            <person name="Gao Y.C."/>
            <person name="Liu J.Z."/>
            <person name="Shao H.Z."/>
            <person name="Wang X."/>
            <person name="Wang C.C."/>
            <person name="Yang T.C."/>
            <person name="Huo Q.B."/>
            <person name="Li W."/>
            <person name="Chen H.Y."/>
            <person name="Chen S.E."/>
            <person name="Zhou L.G."/>
            <person name="Ni X.B."/>
            <person name="Tian J.H."/>
            <person name="Sheng Y."/>
            <person name="Liu T."/>
            <person name="Pan Y.S."/>
            <person name="Xia L.Y."/>
            <person name="Li J."/>
            <person name="Zhao F."/>
            <person name="Cao W.C."/>
        </authorList>
    </citation>
    <scope>NUCLEOTIDE SEQUENCE [LARGE SCALE GENOMIC DNA]</scope>
    <source>
        <strain evidence="1">Iper-2018</strain>
    </source>
</reference>
<accession>A0AC60PUD6</accession>
<dbReference type="Proteomes" id="UP000805193">
    <property type="component" value="Unassembled WGS sequence"/>
</dbReference>
<keyword evidence="2" id="KW-1185">Reference proteome</keyword>
<dbReference type="EMBL" id="JABSTQ010009948">
    <property type="protein sequence ID" value="KAG0424657.1"/>
    <property type="molecule type" value="Genomic_DNA"/>
</dbReference>
<proteinExistence type="predicted"/>
<evidence type="ECO:0000313" key="1">
    <source>
        <dbReference type="EMBL" id="KAG0424657.1"/>
    </source>
</evidence>
<comment type="caution">
    <text evidence="1">The sequence shown here is derived from an EMBL/GenBank/DDBJ whole genome shotgun (WGS) entry which is preliminary data.</text>
</comment>
<sequence length="1275" mass="139813">MAGKSADTSGTGDNDWTEVELPNAGNSGESDAVAMRRLELEHARELLRLESEERIAMRRIEVEGKMTRLESSSGPDASEACCMDPFSQCAELRRDDTVVDGAQINIVCALTDGLAPGRDHLLMGEDWALLSGGTGFFPTSQWGALVDSGGGGDWWRGTQPDPLQLCQAYWEQSLPQAMEMNAGDPPCLDQMVSQRVAKTPSDITPWSWAEPLNVSLVRWKDNTGGVVSDRHSFPQWIPLRHIRIGPQLRAGTTGLEVSERFRAVAKVLARPIGDFQANRFFSFPATLDTKAVALLVEAVRSSTGSSQDEAPFLRCMLLSETLVEPNKMRRLTHVGSHIAIDCSVTEITRNMGSYGKAAPDGLMFAVDLGLYSDLMTRKAVLSGQTNESFGIDTWGTLTAVVPVKYEYSGTRGLLPYSLSFVSTAYWTQRVGYTLRLSEIEADNPGELEAGCVPRAAQALIGGPSNILFVVVDVEVHPTDVTGLEVGTEVVRVVGRKMARPPNADKHVRGVVNKLMGEPTATEMPYGRQRDVYDALQMLNEMVGTGDVFDTALNLATELSRVFSCSATVAATNKESCGLTCFGREFATGKRFGMGGSKAKQLGPWHDPTAVSGQLDFTRFFFVAPSGMMCEGFGTTATYSGNTWPQLDSYSCTASSVSVSEADYGVRMARAVELVMPGRSSVVPRRELSLTLWFSGNSLLLSGVTFAAYLSFGLDWAVLNGLLTISSEMVTSLKKLVPVCTNQRVLNCTDNKRQLYLEGKKWAGYNSATEKASTNATPRKLKDVTGFPLPMFIIRAVVGKLGVELSRPSIEGTYFDLDEDEDSVAVGVVTTGQRNWIFAPLVCDSIDFARSRFQVFTNTPTGREEKEVEVGVWPRAWCDSVTSWAAQGEGVEMATRIRLMTDAVSGKFYAEGFLKRSTYTYVTTPAPSGTINGEASIDLTRPDPQMGFWQKAWTTMKGWIPGVVSDSSSRGLSGILPGAALEISQGFSGPGLDRLHRKKSEYTDPGVFGVSSPDGKTFSIYEELFQAILDTCEAKGYAPYPEIIISDYEMAAIRASKAVFGEDVTTKGCFFHLCQSTHRKVRELGLISRYKTDDRFKKMCGMLDGLAFLPPDLVPVGLDYIRGQAPTDLDDLIDYFDATYVNGTFRAVSSRVADGALTTTMRRRRPEFPPTVWNALEATLNNEDRTNNACEGWNSGFKKLVGHSQPSIWKLIDCLQQDQALSEVMLLQISRGEPPTKKTKRATRRLQDRLRNICLDYLEHKQVPALLEAVGNCIRF</sequence>
<gene>
    <name evidence="1" type="ORF">HPB47_028118</name>
</gene>
<protein>
    <submittedName>
        <fullName evidence="1">Uncharacterized protein</fullName>
    </submittedName>
</protein>
<organism evidence="1 2">
    <name type="scientific">Ixodes persulcatus</name>
    <name type="common">Taiga tick</name>
    <dbReference type="NCBI Taxonomy" id="34615"/>
    <lineage>
        <taxon>Eukaryota</taxon>
        <taxon>Metazoa</taxon>
        <taxon>Ecdysozoa</taxon>
        <taxon>Arthropoda</taxon>
        <taxon>Chelicerata</taxon>
        <taxon>Arachnida</taxon>
        <taxon>Acari</taxon>
        <taxon>Parasitiformes</taxon>
        <taxon>Ixodida</taxon>
        <taxon>Ixodoidea</taxon>
        <taxon>Ixodidae</taxon>
        <taxon>Ixodinae</taxon>
        <taxon>Ixodes</taxon>
    </lineage>
</organism>